<protein>
    <submittedName>
        <fullName evidence="2">Uncharacterized protein</fullName>
    </submittedName>
</protein>
<dbReference type="EMBL" id="HBJA01114303">
    <property type="protein sequence ID" value="CAE0828114.1"/>
    <property type="molecule type" value="Transcribed_RNA"/>
</dbReference>
<feature type="transmembrane region" description="Helical" evidence="1">
    <location>
        <begin position="69"/>
        <end position="88"/>
    </location>
</feature>
<name>A0A7S4G7T8_9EUGL</name>
<keyword evidence="1" id="KW-0812">Transmembrane</keyword>
<gene>
    <name evidence="2" type="ORF">EGYM00163_LOCUS39383</name>
</gene>
<sequence length="153" mass="17498">MWLAVLSMAWREVRPPLPRARLCLWPQGVVALVFSLCVCVCVCVCVAVHACVCVPNFLLSILFQRKRIVVKYVNGAYVCMCVFVYVRVSRTALLFLRSYLQPLFLHCFGFAVLNVCVCLCVRSCKQHQQQLLLLLLLLLLLSFLLLLFPDQVF</sequence>
<reference evidence="2" key="1">
    <citation type="submission" date="2021-01" db="EMBL/GenBank/DDBJ databases">
        <authorList>
            <person name="Corre E."/>
            <person name="Pelletier E."/>
            <person name="Niang G."/>
            <person name="Scheremetjew M."/>
            <person name="Finn R."/>
            <person name="Kale V."/>
            <person name="Holt S."/>
            <person name="Cochrane G."/>
            <person name="Meng A."/>
            <person name="Brown T."/>
            <person name="Cohen L."/>
        </authorList>
    </citation>
    <scope>NUCLEOTIDE SEQUENCE</scope>
    <source>
        <strain evidence="2">CCMP1594</strain>
    </source>
</reference>
<evidence type="ECO:0000256" key="1">
    <source>
        <dbReference type="SAM" id="Phobius"/>
    </source>
</evidence>
<accession>A0A7S4G7T8</accession>
<keyword evidence="1" id="KW-0472">Membrane</keyword>
<feature type="transmembrane region" description="Helical" evidence="1">
    <location>
        <begin position="131"/>
        <end position="148"/>
    </location>
</feature>
<dbReference type="AlphaFoldDB" id="A0A7S4G7T8"/>
<feature type="transmembrane region" description="Helical" evidence="1">
    <location>
        <begin position="103"/>
        <end position="124"/>
    </location>
</feature>
<evidence type="ECO:0000313" key="2">
    <source>
        <dbReference type="EMBL" id="CAE0828114.1"/>
    </source>
</evidence>
<keyword evidence="1" id="KW-1133">Transmembrane helix</keyword>
<proteinExistence type="predicted"/>
<organism evidence="2">
    <name type="scientific">Eutreptiella gymnastica</name>
    <dbReference type="NCBI Taxonomy" id="73025"/>
    <lineage>
        <taxon>Eukaryota</taxon>
        <taxon>Discoba</taxon>
        <taxon>Euglenozoa</taxon>
        <taxon>Euglenida</taxon>
        <taxon>Spirocuta</taxon>
        <taxon>Euglenophyceae</taxon>
        <taxon>Eutreptiales</taxon>
        <taxon>Eutreptiaceae</taxon>
        <taxon>Eutreptiella</taxon>
    </lineage>
</organism>
<feature type="transmembrane region" description="Helical" evidence="1">
    <location>
        <begin position="29"/>
        <end position="57"/>
    </location>
</feature>